<comment type="caution">
    <text evidence="8">The sequence shown here is derived from an EMBL/GenBank/DDBJ whole genome shotgun (WGS) entry which is preliminary data.</text>
</comment>
<evidence type="ECO:0000259" key="6">
    <source>
        <dbReference type="PROSITE" id="PS50043"/>
    </source>
</evidence>
<dbReference type="CDD" id="cd06170">
    <property type="entry name" value="LuxR_C_like"/>
    <property type="match status" value="1"/>
</dbReference>
<keyword evidence="4" id="KW-0804">Transcription</keyword>
<dbReference type="PANTHER" id="PTHR43214">
    <property type="entry name" value="TWO-COMPONENT RESPONSE REGULATOR"/>
    <property type="match status" value="1"/>
</dbReference>
<dbReference type="AlphaFoldDB" id="A0A829Y6C0"/>
<evidence type="ECO:0000259" key="7">
    <source>
        <dbReference type="PROSITE" id="PS50110"/>
    </source>
</evidence>
<dbReference type="SUPFAM" id="SSF52172">
    <property type="entry name" value="CheY-like"/>
    <property type="match status" value="1"/>
</dbReference>
<evidence type="ECO:0000313" key="8">
    <source>
        <dbReference type="EMBL" id="GFE78750.1"/>
    </source>
</evidence>
<keyword evidence="3 8" id="KW-0238">DNA-binding</keyword>
<dbReference type="InterPro" id="IPR016032">
    <property type="entry name" value="Sig_transdc_resp-reg_C-effctor"/>
</dbReference>
<dbReference type="PROSITE" id="PS50110">
    <property type="entry name" value="RESPONSE_REGULATORY"/>
    <property type="match status" value="1"/>
</dbReference>
<feature type="domain" description="HTH luxR-type" evidence="6">
    <location>
        <begin position="151"/>
        <end position="216"/>
    </location>
</feature>
<dbReference type="Pfam" id="PF00196">
    <property type="entry name" value="GerE"/>
    <property type="match status" value="1"/>
</dbReference>
<dbReference type="InterPro" id="IPR011006">
    <property type="entry name" value="CheY-like_superfamily"/>
</dbReference>
<dbReference type="EMBL" id="BLJN01000001">
    <property type="protein sequence ID" value="GFE78750.1"/>
    <property type="molecule type" value="Genomic_DNA"/>
</dbReference>
<proteinExistence type="predicted"/>
<dbReference type="PANTHER" id="PTHR43214:SF41">
    <property type="entry name" value="NITRATE_NITRITE RESPONSE REGULATOR PROTEIN NARP"/>
    <property type="match status" value="1"/>
</dbReference>
<dbReference type="GO" id="GO:0003677">
    <property type="term" value="F:DNA binding"/>
    <property type="evidence" value="ECO:0007669"/>
    <property type="project" value="UniProtKB-KW"/>
</dbReference>
<keyword evidence="1 5" id="KW-0597">Phosphoprotein</keyword>
<dbReference type="PROSITE" id="PS00622">
    <property type="entry name" value="HTH_LUXR_1"/>
    <property type="match status" value="1"/>
</dbReference>
<evidence type="ECO:0000256" key="5">
    <source>
        <dbReference type="PROSITE-ProRule" id="PRU00169"/>
    </source>
</evidence>
<evidence type="ECO:0000256" key="4">
    <source>
        <dbReference type="ARBA" id="ARBA00023163"/>
    </source>
</evidence>
<sequence>MTMADPTRILIVDDHPFVREGLKQLLAGQSEFVLQGEAASVQAAQTAIAGEEPDVAVVDLALGPDDGIELVRWIRSDHPNVRVLVLSMQDEALYAERLLRLGVSGYVMKNVAGTDFLGALRKVARGQRHVSSAMGERLLSQVARGRSPAADEDPVSALTDRELEVFRLIGEGISTREISQRLDLSMKTVDAHRRHMREKLNLRSTSELIRYATQWVSDRGGAADAAPSGTH</sequence>
<dbReference type="PRINTS" id="PR00038">
    <property type="entry name" value="HTHLUXR"/>
</dbReference>
<protein>
    <submittedName>
        <fullName evidence="8">DNA-binding response regulator</fullName>
    </submittedName>
</protein>
<evidence type="ECO:0000313" key="9">
    <source>
        <dbReference type="Proteomes" id="UP000445000"/>
    </source>
</evidence>
<feature type="domain" description="Response regulatory" evidence="7">
    <location>
        <begin position="8"/>
        <end position="124"/>
    </location>
</feature>
<dbReference type="Pfam" id="PF00072">
    <property type="entry name" value="Response_reg"/>
    <property type="match status" value="1"/>
</dbReference>
<name>A0A829Y6C0_9GAMM</name>
<dbReference type="Gene3D" id="3.40.50.2300">
    <property type="match status" value="1"/>
</dbReference>
<dbReference type="GO" id="GO:0000160">
    <property type="term" value="P:phosphorelay signal transduction system"/>
    <property type="evidence" value="ECO:0007669"/>
    <property type="project" value="InterPro"/>
</dbReference>
<dbReference type="InterPro" id="IPR001789">
    <property type="entry name" value="Sig_transdc_resp-reg_receiver"/>
</dbReference>
<accession>A0A829Y6C0</accession>
<evidence type="ECO:0000256" key="3">
    <source>
        <dbReference type="ARBA" id="ARBA00023125"/>
    </source>
</evidence>
<gene>
    <name evidence="8" type="ORF">GCM10011487_07500</name>
</gene>
<organism evidence="8 9">
    <name type="scientific">Steroidobacter agaridevorans</name>
    <dbReference type="NCBI Taxonomy" id="2695856"/>
    <lineage>
        <taxon>Bacteria</taxon>
        <taxon>Pseudomonadati</taxon>
        <taxon>Pseudomonadota</taxon>
        <taxon>Gammaproteobacteria</taxon>
        <taxon>Steroidobacterales</taxon>
        <taxon>Steroidobacteraceae</taxon>
        <taxon>Steroidobacter</taxon>
    </lineage>
</organism>
<evidence type="ECO:0000256" key="2">
    <source>
        <dbReference type="ARBA" id="ARBA00023015"/>
    </source>
</evidence>
<feature type="modified residue" description="4-aspartylphosphate" evidence="5">
    <location>
        <position position="59"/>
    </location>
</feature>
<dbReference type="SUPFAM" id="SSF46894">
    <property type="entry name" value="C-terminal effector domain of the bipartite response regulators"/>
    <property type="match status" value="1"/>
</dbReference>
<evidence type="ECO:0000256" key="1">
    <source>
        <dbReference type="ARBA" id="ARBA00022553"/>
    </source>
</evidence>
<dbReference type="PROSITE" id="PS50043">
    <property type="entry name" value="HTH_LUXR_2"/>
    <property type="match status" value="1"/>
</dbReference>
<dbReference type="CDD" id="cd17535">
    <property type="entry name" value="REC_NarL-like"/>
    <property type="match status" value="1"/>
</dbReference>
<dbReference type="InterPro" id="IPR058245">
    <property type="entry name" value="NreC/VraR/RcsB-like_REC"/>
</dbReference>
<dbReference type="SMART" id="SM00448">
    <property type="entry name" value="REC"/>
    <property type="match status" value="1"/>
</dbReference>
<reference evidence="9" key="1">
    <citation type="submission" date="2020-01" db="EMBL/GenBank/DDBJ databases">
        <title>'Steroidobacter agaridevorans' sp. nov., agar-degrading bacteria isolated from rhizosphere soils.</title>
        <authorList>
            <person name="Ikenaga M."/>
            <person name="Kataoka M."/>
            <person name="Murouchi A."/>
            <person name="Katsuragi S."/>
            <person name="Sakai M."/>
        </authorList>
    </citation>
    <scope>NUCLEOTIDE SEQUENCE [LARGE SCALE GENOMIC DNA]</scope>
    <source>
        <strain evidence="9">YU21-B</strain>
    </source>
</reference>
<dbReference type="Proteomes" id="UP000445000">
    <property type="component" value="Unassembled WGS sequence"/>
</dbReference>
<keyword evidence="9" id="KW-1185">Reference proteome</keyword>
<dbReference type="InterPro" id="IPR039420">
    <property type="entry name" value="WalR-like"/>
</dbReference>
<keyword evidence="2" id="KW-0805">Transcription regulation</keyword>
<dbReference type="SMART" id="SM00421">
    <property type="entry name" value="HTH_LUXR"/>
    <property type="match status" value="1"/>
</dbReference>
<dbReference type="InterPro" id="IPR000792">
    <property type="entry name" value="Tscrpt_reg_LuxR_C"/>
</dbReference>
<dbReference type="GO" id="GO:0006355">
    <property type="term" value="P:regulation of DNA-templated transcription"/>
    <property type="evidence" value="ECO:0007669"/>
    <property type="project" value="InterPro"/>
</dbReference>